<dbReference type="GeneID" id="19892416"/>
<keyword evidence="2" id="KW-0732">Signal</keyword>
<evidence type="ECO:0000256" key="1">
    <source>
        <dbReference type="SAM" id="MobiDB-lite"/>
    </source>
</evidence>
<proteinExistence type="predicted"/>
<dbReference type="RefSeq" id="XP_008602723.1">
    <property type="nucleotide sequence ID" value="XM_008604501.1"/>
</dbReference>
<dbReference type="AlphaFoldDB" id="J4UG06"/>
<accession>J4UG06</accession>
<evidence type="ECO:0000256" key="2">
    <source>
        <dbReference type="SAM" id="SignalP"/>
    </source>
</evidence>
<name>J4UG06_BEAB2</name>
<dbReference type="Proteomes" id="UP000002762">
    <property type="component" value="Unassembled WGS sequence"/>
</dbReference>
<keyword evidence="4" id="KW-1185">Reference proteome</keyword>
<feature type="region of interest" description="Disordered" evidence="1">
    <location>
        <begin position="22"/>
        <end position="96"/>
    </location>
</feature>
<reference evidence="3 4" key="1">
    <citation type="journal article" date="2012" name="Sci. Rep.">
        <title>Genomic perspectives on the evolution of fungal entomopathogenicity in Beauveria bassiana.</title>
        <authorList>
            <person name="Xiao G."/>
            <person name="Ying S.H."/>
            <person name="Zheng P."/>
            <person name="Wang Z.L."/>
            <person name="Zhang S."/>
            <person name="Xie X.Q."/>
            <person name="Shang Y."/>
            <person name="St Leger R.J."/>
            <person name="Zhao G.P."/>
            <person name="Wang C."/>
            <person name="Feng M.G."/>
        </authorList>
    </citation>
    <scope>NUCLEOTIDE SEQUENCE [LARGE SCALE GENOMIC DNA]</scope>
    <source>
        <strain evidence="3 4">ARSEF 2860</strain>
    </source>
</reference>
<feature type="signal peptide" evidence="2">
    <location>
        <begin position="1"/>
        <end position="18"/>
    </location>
</feature>
<evidence type="ECO:0000313" key="3">
    <source>
        <dbReference type="EMBL" id="EJP61632.1"/>
    </source>
</evidence>
<sequence>MKTFSVLLLAMLSSFGAAVPVVTPGGSDKNDASRKNANVGNSYLSTLMEDENQNWGYDDSQEPEDNKPNPRPVNFDTFSPPNGKSRPSNEAFVGEA</sequence>
<feature type="compositionally biased region" description="Polar residues" evidence="1">
    <location>
        <begin position="76"/>
        <end position="88"/>
    </location>
</feature>
<feature type="compositionally biased region" description="Polar residues" evidence="1">
    <location>
        <begin position="35"/>
        <end position="45"/>
    </location>
</feature>
<gene>
    <name evidence="3" type="ORF">BBA_09404</name>
</gene>
<protein>
    <submittedName>
        <fullName evidence="3">Uncharacterized protein</fullName>
    </submittedName>
</protein>
<dbReference type="InParanoid" id="J4UG06"/>
<evidence type="ECO:0000313" key="4">
    <source>
        <dbReference type="Proteomes" id="UP000002762"/>
    </source>
</evidence>
<organism evidence="3 4">
    <name type="scientific">Beauveria bassiana (strain ARSEF 2860)</name>
    <name type="common">White muscardine disease fungus</name>
    <name type="synonym">Tritirachium shiotae</name>
    <dbReference type="NCBI Taxonomy" id="655819"/>
    <lineage>
        <taxon>Eukaryota</taxon>
        <taxon>Fungi</taxon>
        <taxon>Dikarya</taxon>
        <taxon>Ascomycota</taxon>
        <taxon>Pezizomycotina</taxon>
        <taxon>Sordariomycetes</taxon>
        <taxon>Hypocreomycetidae</taxon>
        <taxon>Hypocreales</taxon>
        <taxon>Cordycipitaceae</taxon>
        <taxon>Beauveria</taxon>
    </lineage>
</organism>
<feature type="chain" id="PRO_5003781103" evidence="2">
    <location>
        <begin position="19"/>
        <end position="96"/>
    </location>
</feature>
<dbReference type="HOGENOM" id="CLU_2359391_0_0_1"/>
<dbReference type="EMBL" id="JH725202">
    <property type="protein sequence ID" value="EJP61632.1"/>
    <property type="molecule type" value="Genomic_DNA"/>
</dbReference>